<evidence type="ECO:0000259" key="1">
    <source>
        <dbReference type="Pfam" id="PF13460"/>
    </source>
</evidence>
<dbReference type="InterPro" id="IPR016040">
    <property type="entry name" value="NAD(P)-bd_dom"/>
</dbReference>
<dbReference type="RefSeq" id="WP_046230991.1">
    <property type="nucleotide sequence ID" value="NZ_FONN01000001.1"/>
</dbReference>
<gene>
    <name evidence="2" type="ORF">SAMN04487969_101906</name>
</gene>
<evidence type="ECO:0000313" key="2">
    <source>
        <dbReference type="EMBL" id="SFE24947.1"/>
    </source>
</evidence>
<dbReference type="InterPro" id="IPR051604">
    <property type="entry name" value="Ergot_Alk_Oxidoreductase"/>
</dbReference>
<name>A0A1I1YZR4_9BACL</name>
<dbReference type="OrthoDB" id="339107at2"/>
<organism evidence="2 3">
    <name type="scientific">Paenibacillus algorifonticola</name>
    <dbReference type="NCBI Taxonomy" id="684063"/>
    <lineage>
        <taxon>Bacteria</taxon>
        <taxon>Bacillati</taxon>
        <taxon>Bacillota</taxon>
        <taxon>Bacilli</taxon>
        <taxon>Bacillales</taxon>
        <taxon>Paenibacillaceae</taxon>
        <taxon>Paenibacillus</taxon>
    </lineage>
</organism>
<keyword evidence="3" id="KW-1185">Reference proteome</keyword>
<dbReference type="Gene3D" id="3.90.25.10">
    <property type="entry name" value="UDP-galactose 4-epimerase, domain 1"/>
    <property type="match status" value="1"/>
</dbReference>
<evidence type="ECO:0000313" key="3">
    <source>
        <dbReference type="Proteomes" id="UP000183410"/>
    </source>
</evidence>
<dbReference type="Gene3D" id="3.40.50.720">
    <property type="entry name" value="NAD(P)-binding Rossmann-like Domain"/>
    <property type="match status" value="1"/>
</dbReference>
<sequence length="272" mass="30741">MRVLVTGATGSVGRHIVEQLLAKGIEVRALSRKEGNLPTGAQAVLGDLDIPVTIESYLQDVDSLFLITQSDQSDSKFLKNQSIIQMAKKANVKKIVALIDFFNNPIEEVIQNSEMEWTILRPIEFMKNSLYGWAESIQKEGKVRHAFPDSLSARIHENDIASVAVRALIEQGHHNKVYNLTGPEALSIRSMVKQISEVIGKPIDLIELTEEQARQEWKEQGYDDEFINYFIIEMGKNPPMETYTVLPTVEEVTGKPARTFAQWVNENKQNFI</sequence>
<dbReference type="PANTHER" id="PTHR43162:SF1">
    <property type="entry name" value="PRESTALK A DIFFERENTIATION PROTEIN A"/>
    <property type="match status" value="1"/>
</dbReference>
<dbReference type="EMBL" id="FONN01000001">
    <property type="protein sequence ID" value="SFE24947.1"/>
    <property type="molecule type" value="Genomic_DNA"/>
</dbReference>
<dbReference type="SUPFAM" id="SSF51735">
    <property type="entry name" value="NAD(P)-binding Rossmann-fold domains"/>
    <property type="match status" value="1"/>
</dbReference>
<feature type="domain" description="NAD(P)-binding" evidence="1">
    <location>
        <begin position="7"/>
        <end position="97"/>
    </location>
</feature>
<reference evidence="3" key="1">
    <citation type="submission" date="2016-10" db="EMBL/GenBank/DDBJ databases">
        <authorList>
            <person name="Varghese N."/>
            <person name="Submissions S."/>
        </authorList>
    </citation>
    <scope>NUCLEOTIDE SEQUENCE [LARGE SCALE GENOMIC DNA]</scope>
    <source>
        <strain evidence="3">CGMCC 1.10223</strain>
    </source>
</reference>
<dbReference type="Pfam" id="PF13460">
    <property type="entry name" value="NAD_binding_10"/>
    <property type="match status" value="1"/>
</dbReference>
<dbReference type="PANTHER" id="PTHR43162">
    <property type="match status" value="1"/>
</dbReference>
<dbReference type="AlphaFoldDB" id="A0A1I1YZR4"/>
<dbReference type="InterPro" id="IPR036291">
    <property type="entry name" value="NAD(P)-bd_dom_sf"/>
</dbReference>
<dbReference type="Proteomes" id="UP000183410">
    <property type="component" value="Unassembled WGS sequence"/>
</dbReference>
<accession>A0A1I1YZR4</accession>
<protein>
    <submittedName>
        <fullName evidence="2">Uncharacterized conserved protein YbjT, contains NAD(P)-binding and DUF2867 domains</fullName>
    </submittedName>
</protein>
<proteinExistence type="predicted"/>